<dbReference type="Proteomes" id="UP000032232">
    <property type="component" value="Unassembled WGS sequence"/>
</dbReference>
<evidence type="ECO:0000313" key="2">
    <source>
        <dbReference type="Proteomes" id="UP000032232"/>
    </source>
</evidence>
<dbReference type="EMBL" id="JYFE01000050">
    <property type="protein sequence ID" value="KIT15419.1"/>
    <property type="molecule type" value="Genomic_DNA"/>
</dbReference>
<gene>
    <name evidence="1" type="ORF">jaqu_28530</name>
</gene>
<name>A0A0D1ECG8_9RHOB</name>
<proteinExistence type="predicted"/>
<reference evidence="1 2" key="1">
    <citation type="submission" date="2015-02" db="EMBL/GenBank/DDBJ databases">
        <title>Genome Sequence of Jannaschia aquimarina DSM28248, a member of the Roseobacter clade.</title>
        <authorList>
            <person name="Voget S."/>
            <person name="Daniel R."/>
        </authorList>
    </citation>
    <scope>NUCLEOTIDE SEQUENCE [LARGE SCALE GENOMIC DNA]</scope>
    <source>
        <strain evidence="1 2">GSW-M26</strain>
    </source>
</reference>
<organism evidence="1 2">
    <name type="scientific">Jannaschia aquimarina</name>
    <dbReference type="NCBI Taxonomy" id="935700"/>
    <lineage>
        <taxon>Bacteria</taxon>
        <taxon>Pseudomonadati</taxon>
        <taxon>Pseudomonadota</taxon>
        <taxon>Alphaproteobacteria</taxon>
        <taxon>Rhodobacterales</taxon>
        <taxon>Roseobacteraceae</taxon>
        <taxon>Jannaschia</taxon>
    </lineage>
</organism>
<comment type="caution">
    <text evidence="1">The sequence shown here is derived from an EMBL/GenBank/DDBJ whole genome shotgun (WGS) entry which is preliminary data.</text>
</comment>
<keyword evidence="2" id="KW-1185">Reference proteome</keyword>
<dbReference type="STRING" id="935700.jaqu_28530"/>
<accession>A0A0D1ECG8</accession>
<evidence type="ECO:0000313" key="1">
    <source>
        <dbReference type="EMBL" id="KIT15419.1"/>
    </source>
</evidence>
<sequence>MSPHRAGRAGPDADLSSACRCGGDGRPDLWAHAGFCTALAANDVPGAAMTLIEGCIVQVVIRVVDGPVPPPASWD</sequence>
<protein>
    <submittedName>
        <fullName evidence="1">Uncharacterized protein</fullName>
    </submittedName>
</protein>
<dbReference type="AlphaFoldDB" id="A0A0D1ECG8"/>